<accession>A0ABU5VX11</accession>
<sequence length="223" mass="26058">MKKTLKYLALFLLFIIGTYLGLALILQNIFTGEYKSQDQTKFEAYVSSSEIHTEFVFPVSNTLFSWNQFIPVSSVTTQIPDPKYIAIGWGSRNFFFNMKTWDEIKWGVILKAVFLPGESVLHVEYLKDLSESPKIYPLYLTKDDYLKLVSFIKSYFVLDEKGHAQKISEFSHYETDKFFKSHHSYHMLNTCNMWTQKGLEAIDAKRPIWAPFKYGIENAMQVH</sequence>
<organism evidence="1 2">
    <name type="scientific">Bacteriovorax antarcticus</name>
    <dbReference type="NCBI Taxonomy" id="3088717"/>
    <lineage>
        <taxon>Bacteria</taxon>
        <taxon>Pseudomonadati</taxon>
        <taxon>Bdellovibrionota</taxon>
        <taxon>Bacteriovoracia</taxon>
        <taxon>Bacteriovoracales</taxon>
        <taxon>Bacteriovoracaceae</taxon>
        <taxon>Bacteriovorax</taxon>
    </lineage>
</organism>
<evidence type="ECO:0000313" key="1">
    <source>
        <dbReference type="EMBL" id="MEA9357607.1"/>
    </source>
</evidence>
<dbReference type="EMBL" id="JAYGJQ010000002">
    <property type="protein sequence ID" value="MEA9357607.1"/>
    <property type="molecule type" value="Genomic_DNA"/>
</dbReference>
<evidence type="ECO:0000313" key="2">
    <source>
        <dbReference type="Proteomes" id="UP001302274"/>
    </source>
</evidence>
<comment type="caution">
    <text evidence="1">The sequence shown here is derived from an EMBL/GenBank/DDBJ whole genome shotgun (WGS) entry which is preliminary data.</text>
</comment>
<dbReference type="RefSeq" id="WP_323577683.1">
    <property type="nucleotide sequence ID" value="NZ_JAYGJQ010000002.1"/>
</dbReference>
<proteinExistence type="predicted"/>
<dbReference type="NCBIfam" id="TIGR02117">
    <property type="entry name" value="chp_urease_rgn"/>
    <property type="match status" value="1"/>
</dbReference>
<gene>
    <name evidence="1" type="ORF">SHI21_15365</name>
</gene>
<name>A0ABU5VX11_9BACT</name>
<dbReference type="Pfam" id="PF09601">
    <property type="entry name" value="DUF2459"/>
    <property type="match status" value="1"/>
</dbReference>
<protein>
    <submittedName>
        <fullName evidence="1">TIGR02117 family protein</fullName>
    </submittedName>
</protein>
<dbReference type="InterPro" id="IPR011727">
    <property type="entry name" value="CHP02117"/>
</dbReference>
<reference evidence="1 2" key="1">
    <citation type="submission" date="2023-11" db="EMBL/GenBank/DDBJ databases">
        <title>A Novel Polar Bacteriovorax (B. antarcticus) Isolated from the Biocrust in Antarctica.</title>
        <authorList>
            <person name="Mun W."/>
            <person name="Choi S.Y."/>
            <person name="Mitchell R.J."/>
        </authorList>
    </citation>
    <scope>NUCLEOTIDE SEQUENCE [LARGE SCALE GENOMIC DNA]</scope>
    <source>
        <strain evidence="1 2">PP10</strain>
    </source>
</reference>
<dbReference type="Proteomes" id="UP001302274">
    <property type="component" value="Unassembled WGS sequence"/>
</dbReference>
<keyword evidence="2" id="KW-1185">Reference proteome</keyword>